<dbReference type="PROSITE" id="PS51123">
    <property type="entry name" value="OMPA_2"/>
    <property type="match status" value="1"/>
</dbReference>
<dbReference type="PANTHER" id="PTHR30329:SF21">
    <property type="entry name" value="LIPOPROTEIN YIAD-RELATED"/>
    <property type="match status" value="1"/>
</dbReference>
<dbReference type="RefSeq" id="WP_188626548.1">
    <property type="nucleotide sequence ID" value="NZ_BMIL01000005.1"/>
</dbReference>
<name>A0A916XDY0_9SPHI</name>
<dbReference type="PRINTS" id="PR01021">
    <property type="entry name" value="OMPADOMAIN"/>
</dbReference>
<proteinExistence type="predicted"/>
<evidence type="ECO:0000313" key="9">
    <source>
        <dbReference type="Proteomes" id="UP000651668"/>
    </source>
</evidence>
<keyword evidence="9" id="KW-1185">Reference proteome</keyword>
<organism evidence="8 9">
    <name type="scientific">Pedobacter quisquiliarum</name>
    <dbReference type="NCBI Taxonomy" id="1834438"/>
    <lineage>
        <taxon>Bacteria</taxon>
        <taxon>Pseudomonadati</taxon>
        <taxon>Bacteroidota</taxon>
        <taxon>Sphingobacteriia</taxon>
        <taxon>Sphingobacteriales</taxon>
        <taxon>Sphingobacteriaceae</taxon>
        <taxon>Pedobacter</taxon>
    </lineage>
</organism>
<dbReference type="InterPro" id="IPR036737">
    <property type="entry name" value="OmpA-like_sf"/>
</dbReference>
<feature type="region of interest" description="Disordered" evidence="5">
    <location>
        <begin position="132"/>
        <end position="151"/>
    </location>
</feature>
<feature type="compositionally biased region" description="Basic and acidic residues" evidence="5">
    <location>
        <begin position="135"/>
        <end position="151"/>
    </location>
</feature>
<dbReference type="CDD" id="cd07185">
    <property type="entry name" value="OmpA_C-like"/>
    <property type="match status" value="1"/>
</dbReference>
<evidence type="ECO:0000256" key="2">
    <source>
        <dbReference type="ARBA" id="ARBA00023136"/>
    </source>
</evidence>
<keyword evidence="3" id="KW-0998">Cell outer membrane</keyword>
<evidence type="ECO:0000256" key="5">
    <source>
        <dbReference type="SAM" id="MobiDB-lite"/>
    </source>
</evidence>
<protein>
    <recommendedName>
        <fullName evidence="7">OmpA-like domain-containing protein</fullName>
    </recommendedName>
</protein>
<dbReference type="Gene3D" id="3.30.1330.60">
    <property type="entry name" value="OmpA-like domain"/>
    <property type="match status" value="1"/>
</dbReference>
<feature type="signal peptide" evidence="6">
    <location>
        <begin position="1"/>
        <end position="22"/>
    </location>
</feature>
<dbReference type="InterPro" id="IPR006664">
    <property type="entry name" value="OMP_bac"/>
</dbReference>
<dbReference type="SUPFAM" id="SSF103088">
    <property type="entry name" value="OmpA-like"/>
    <property type="match status" value="1"/>
</dbReference>
<comment type="subcellular location">
    <subcellularLocation>
        <location evidence="1">Cell outer membrane</location>
    </subcellularLocation>
</comment>
<evidence type="ECO:0000256" key="6">
    <source>
        <dbReference type="SAM" id="SignalP"/>
    </source>
</evidence>
<evidence type="ECO:0000256" key="4">
    <source>
        <dbReference type="PROSITE-ProRule" id="PRU00473"/>
    </source>
</evidence>
<evidence type="ECO:0000256" key="3">
    <source>
        <dbReference type="ARBA" id="ARBA00023237"/>
    </source>
</evidence>
<reference evidence="8" key="2">
    <citation type="submission" date="2020-09" db="EMBL/GenBank/DDBJ databases">
        <authorList>
            <person name="Sun Q."/>
            <person name="Zhou Y."/>
        </authorList>
    </citation>
    <scope>NUCLEOTIDE SEQUENCE</scope>
    <source>
        <strain evidence="8">CGMCC 1.15343</strain>
    </source>
</reference>
<dbReference type="InterPro" id="IPR050330">
    <property type="entry name" value="Bact_OuterMem_StrucFunc"/>
</dbReference>
<dbReference type="EMBL" id="BMIL01000005">
    <property type="protein sequence ID" value="GGC64774.1"/>
    <property type="molecule type" value="Genomic_DNA"/>
</dbReference>
<dbReference type="AlphaFoldDB" id="A0A916XDY0"/>
<dbReference type="Proteomes" id="UP000651668">
    <property type="component" value="Unassembled WGS sequence"/>
</dbReference>
<comment type="caution">
    <text evidence="8">The sequence shown here is derived from an EMBL/GenBank/DDBJ whole genome shotgun (WGS) entry which is preliminary data.</text>
</comment>
<dbReference type="PANTHER" id="PTHR30329">
    <property type="entry name" value="STATOR ELEMENT OF FLAGELLAR MOTOR COMPLEX"/>
    <property type="match status" value="1"/>
</dbReference>
<gene>
    <name evidence="8" type="ORF">GCM10011387_18000</name>
</gene>
<feature type="chain" id="PRO_5037195321" description="OmpA-like domain-containing protein" evidence="6">
    <location>
        <begin position="23"/>
        <end position="151"/>
    </location>
</feature>
<accession>A0A916XDY0</accession>
<keyword evidence="6" id="KW-0732">Signal</keyword>
<dbReference type="GO" id="GO:0009279">
    <property type="term" value="C:cell outer membrane"/>
    <property type="evidence" value="ECO:0007669"/>
    <property type="project" value="UniProtKB-SubCell"/>
</dbReference>
<feature type="domain" description="OmpA-like" evidence="7">
    <location>
        <begin position="38"/>
        <end position="151"/>
    </location>
</feature>
<reference evidence="8" key="1">
    <citation type="journal article" date="2014" name="Int. J. Syst. Evol. Microbiol.">
        <title>Complete genome sequence of Corynebacterium casei LMG S-19264T (=DSM 44701T), isolated from a smear-ripened cheese.</title>
        <authorList>
            <consortium name="US DOE Joint Genome Institute (JGI-PGF)"/>
            <person name="Walter F."/>
            <person name="Albersmeier A."/>
            <person name="Kalinowski J."/>
            <person name="Ruckert C."/>
        </authorList>
    </citation>
    <scope>NUCLEOTIDE SEQUENCE</scope>
    <source>
        <strain evidence="8">CGMCC 1.15343</strain>
    </source>
</reference>
<evidence type="ECO:0000259" key="7">
    <source>
        <dbReference type="PROSITE" id="PS51123"/>
    </source>
</evidence>
<keyword evidence="2 4" id="KW-0472">Membrane</keyword>
<evidence type="ECO:0000256" key="1">
    <source>
        <dbReference type="ARBA" id="ARBA00004442"/>
    </source>
</evidence>
<dbReference type="Pfam" id="PF00691">
    <property type="entry name" value="OmpA"/>
    <property type="match status" value="1"/>
</dbReference>
<sequence length="151" mass="16732">MKTILITTSMAALLLAATLNPAKKVVPANPVASTKSMKRAAIAALIKNMEYDNDRSLVRSKYYANLDQLAAAVKSEDFTISLKGHADSVGRYKYNWMLSDKRALIVKNYLVRKGVKADKIVTTPYGSTIPVASNKTEEGRQRNRRVEITVQ</sequence>
<evidence type="ECO:0000313" key="8">
    <source>
        <dbReference type="EMBL" id="GGC64774.1"/>
    </source>
</evidence>
<dbReference type="InterPro" id="IPR006665">
    <property type="entry name" value="OmpA-like"/>
</dbReference>